<evidence type="ECO:0000313" key="2">
    <source>
        <dbReference type="EMBL" id="KAG5184394.1"/>
    </source>
</evidence>
<name>A0A835Z172_9STRA</name>
<accession>A0A835Z172</accession>
<feature type="region of interest" description="Disordered" evidence="1">
    <location>
        <begin position="377"/>
        <end position="406"/>
    </location>
</feature>
<dbReference type="InterPro" id="IPR011989">
    <property type="entry name" value="ARM-like"/>
</dbReference>
<keyword evidence="3" id="KW-1185">Reference proteome</keyword>
<dbReference type="SUPFAM" id="SSF48371">
    <property type="entry name" value="ARM repeat"/>
    <property type="match status" value="1"/>
</dbReference>
<gene>
    <name evidence="2" type="ORF">JKP88DRAFT_315037</name>
</gene>
<dbReference type="Proteomes" id="UP000664859">
    <property type="component" value="Unassembled WGS sequence"/>
</dbReference>
<dbReference type="AlphaFoldDB" id="A0A835Z172"/>
<organism evidence="2 3">
    <name type="scientific">Tribonema minus</name>
    <dbReference type="NCBI Taxonomy" id="303371"/>
    <lineage>
        <taxon>Eukaryota</taxon>
        <taxon>Sar</taxon>
        <taxon>Stramenopiles</taxon>
        <taxon>Ochrophyta</taxon>
        <taxon>PX clade</taxon>
        <taxon>Xanthophyceae</taxon>
        <taxon>Tribonematales</taxon>
        <taxon>Tribonemataceae</taxon>
        <taxon>Tribonema</taxon>
    </lineage>
</organism>
<dbReference type="EMBL" id="JAFCMP010000168">
    <property type="protein sequence ID" value="KAG5184394.1"/>
    <property type="molecule type" value="Genomic_DNA"/>
</dbReference>
<proteinExistence type="predicted"/>
<evidence type="ECO:0000313" key="3">
    <source>
        <dbReference type="Proteomes" id="UP000664859"/>
    </source>
</evidence>
<sequence>MVDVKQQYGCEAIAQLAEDDASTDSLHAAGAIERVVAALLIHRGDARVQIAGLQAVKFLAESPVIRPHLCQLGAGEAIVAAMRQHTQNEYIQLRAARAMHAVLCDGNESTRARLVKAHAFTPLTSALIRHTGTRNMFTLNIVAHLIADLLDDETCAALTGAGVEALLAALTAAGATAAVTGPCLAAIVKLCCGGAGLAAELATDGACDAVMACARSCGGDPTVHACAWGAVASLCRDAGNVARLGARGACEALGAVLRDHATCQQIQLAGVAAARQLAMHDGNAARLAAVGCCEAVVAAMNLCHGDADMQQMAVSAIAMLAGSQQRAAQFGVPGCWAVLSAVRAFPLDDVIQQRGNRAMLALCSLDSNNRWLERTELAAEEDGAADDSRQESAFAATDAGSTETSA</sequence>
<dbReference type="InterPro" id="IPR016024">
    <property type="entry name" value="ARM-type_fold"/>
</dbReference>
<comment type="caution">
    <text evidence="2">The sequence shown here is derived from an EMBL/GenBank/DDBJ whole genome shotgun (WGS) entry which is preliminary data.</text>
</comment>
<reference evidence="2" key="1">
    <citation type="submission" date="2021-02" db="EMBL/GenBank/DDBJ databases">
        <title>First Annotated Genome of the Yellow-green Alga Tribonema minus.</title>
        <authorList>
            <person name="Mahan K.M."/>
        </authorList>
    </citation>
    <scope>NUCLEOTIDE SEQUENCE</scope>
    <source>
        <strain evidence="2">UTEX B ZZ1240</strain>
    </source>
</reference>
<dbReference type="Gene3D" id="1.25.10.10">
    <property type="entry name" value="Leucine-rich Repeat Variant"/>
    <property type="match status" value="1"/>
</dbReference>
<evidence type="ECO:0000256" key="1">
    <source>
        <dbReference type="SAM" id="MobiDB-lite"/>
    </source>
</evidence>
<protein>
    <submittedName>
        <fullName evidence="2">Armadillo-type protein</fullName>
    </submittedName>
</protein>